<sequence length="127" mass="11975">MRTSSKIAVAAAFVGLAVAGGAAFTGAGLSSTAPASQFIGGTVSQTVTGATLTSVAYQFTDTSNTAIDQATLTFAPGAGGKAVAIVFAGSGATAFTCAPIDAGTNTSVCDATSDPATGVTGASITVS</sequence>
<dbReference type="Proteomes" id="UP000655208">
    <property type="component" value="Unassembled WGS sequence"/>
</dbReference>
<feature type="signal peptide" evidence="1">
    <location>
        <begin position="1"/>
        <end position="19"/>
    </location>
</feature>
<protein>
    <submittedName>
        <fullName evidence="2">Uncharacterized protein</fullName>
    </submittedName>
</protein>
<reference evidence="2" key="1">
    <citation type="journal article" date="2014" name="Int. J. Syst. Evol. Microbiol.">
        <title>Complete genome sequence of Corynebacterium casei LMG S-19264T (=DSM 44701T), isolated from a smear-ripened cheese.</title>
        <authorList>
            <consortium name="US DOE Joint Genome Institute (JGI-PGF)"/>
            <person name="Walter F."/>
            <person name="Albersmeier A."/>
            <person name="Kalinowski J."/>
            <person name="Ruckert C."/>
        </authorList>
    </citation>
    <scope>NUCLEOTIDE SEQUENCE</scope>
    <source>
        <strain evidence="2">CGMCC 4.7308</strain>
    </source>
</reference>
<dbReference type="EMBL" id="BMNA01000003">
    <property type="protein sequence ID" value="GGL99153.1"/>
    <property type="molecule type" value="Genomic_DNA"/>
</dbReference>
<comment type="caution">
    <text evidence="2">The sequence shown here is derived from an EMBL/GenBank/DDBJ whole genome shotgun (WGS) entry which is preliminary data.</text>
</comment>
<feature type="chain" id="PRO_5039093057" evidence="1">
    <location>
        <begin position="20"/>
        <end position="127"/>
    </location>
</feature>
<organism evidence="2 3">
    <name type="scientific">Nakamurella endophytica</name>
    <dbReference type="NCBI Taxonomy" id="1748367"/>
    <lineage>
        <taxon>Bacteria</taxon>
        <taxon>Bacillati</taxon>
        <taxon>Actinomycetota</taxon>
        <taxon>Actinomycetes</taxon>
        <taxon>Nakamurellales</taxon>
        <taxon>Nakamurellaceae</taxon>
        <taxon>Nakamurella</taxon>
    </lineage>
</organism>
<name>A0A917WFT6_9ACTN</name>
<proteinExistence type="predicted"/>
<dbReference type="RefSeq" id="WP_188941256.1">
    <property type="nucleotide sequence ID" value="NZ_BMNA01000003.1"/>
</dbReference>
<gene>
    <name evidence="2" type="ORF">GCM10011594_18930</name>
</gene>
<evidence type="ECO:0000256" key="1">
    <source>
        <dbReference type="SAM" id="SignalP"/>
    </source>
</evidence>
<evidence type="ECO:0000313" key="3">
    <source>
        <dbReference type="Proteomes" id="UP000655208"/>
    </source>
</evidence>
<keyword evidence="1" id="KW-0732">Signal</keyword>
<accession>A0A917WFT6</accession>
<reference evidence="2" key="2">
    <citation type="submission" date="2020-09" db="EMBL/GenBank/DDBJ databases">
        <authorList>
            <person name="Sun Q."/>
            <person name="Zhou Y."/>
        </authorList>
    </citation>
    <scope>NUCLEOTIDE SEQUENCE</scope>
    <source>
        <strain evidence="2">CGMCC 4.7308</strain>
    </source>
</reference>
<evidence type="ECO:0000313" key="2">
    <source>
        <dbReference type="EMBL" id="GGL99153.1"/>
    </source>
</evidence>
<dbReference type="AlphaFoldDB" id="A0A917WFT6"/>
<keyword evidence="3" id="KW-1185">Reference proteome</keyword>